<gene>
    <name evidence="2" type="ORF">HBF32_05970</name>
</gene>
<dbReference type="EMBL" id="JAAQTL010000001">
    <property type="protein sequence ID" value="NID15014.1"/>
    <property type="molecule type" value="Genomic_DNA"/>
</dbReference>
<sequence>MEAEVAAHHGKAASKPTSGVARIAAERTRQILAEGWSTAHDRQHGAGELVSAACVYAMATLETGVPPIAVMNLWPWARTWWKPGTPVRNLEKAGALIAAEIDRLTLTDEATP</sequence>
<protein>
    <submittedName>
        <fullName evidence="2">Uncharacterized protein</fullName>
    </submittedName>
</protein>
<proteinExistence type="predicted"/>
<comment type="caution">
    <text evidence="2">The sequence shown here is derived from an EMBL/GenBank/DDBJ whole genome shotgun (WGS) entry which is preliminary data.</text>
</comment>
<keyword evidence="3" id="KW-1185">Reference proteome</keyword>
<evidence type="ECO:0000313" key="3">
    <source>
        <dbReference type="Proteomes" id="UP000518878"/>
    </source>
</evidence>
<organism evidence="2 3">
    <name type="scientific">Luteibacter yeojuensis</name>
    <dbReference type="NCBI Taxonomy" id="345309"/>
    <lineage>
        <taxon>Bacteria</taxon>
        <taxon>Pseudomonadati</taxon>
        <taxon>Pseudomonadota</taxon>
        <taxon>Gammaproteobacteria</taxon>
        <taxon>Lysobacterales</taxon>
        <taxon>Rhodanobacteraceae</taxon>
        <taxon>Luteibacter</taxon>
    </lineage>
</organism>
<dbReference type="Proteomes" id="UP000518878">
    <property type="component" value="Unassembled WGS sequence"/>
</dbReference>
<reference evidence="2 3" key="1">
    <citation type="journal article" date="2006" name="Int. J. Syst. Evol. Microbiol.">
        <title>Dyella yeojuensis sp. nov., isolated from greenhouse soil in Korea.</title>
        <authorList>
            <person name="Kim B.Y."/>
            <person name="Weon H.Y."/>
            <person name="Lee K.H."/>
            <person name="Seok S.J."/>
            <person name="Kwon S.W."/>
            <person name="Go S.J."/>
            <person name="Stackebrandt E."/>
        </authorList>
    </citation>
    <scope>NUCLEOTIDE SEQUENCE [LARGE SCALE GENOMIC DNA]</scope>
    <source>
        <strain evidence="2 3">DSM 17673</strain>
    </source>
</reference>
<dbReference type="AlphaFoldDB" id="A0A7X5QTG2"/>
<name>A0A7X5QTG2_9GAMM</name>
<accession>A0A7X5QTG2</accession>
<feature type="region of interest" description="Disordered" evidence="1">
    <location>
        <begin position="1"/>
        <end position="20"/>
    </location>
</feature>
<evidence type="ECO:0000256" key="1">
    <source>
        <dbReference type="SAM" id="MobiDB-lite"/>
    </source>
</evidence>
<evidence type="ECO:0000313" key="2">
    <source>
        <dbReference type="EMBL" id="NID15014.1"/>
    </source>
</evidence>